<organism evidence="7 8">
    <name type="scientific">Phialophora macrospora</name>
    <dbReference type="NCBI Taxonomy" id="1851006"/>
    <lineage>
        <taxon>Eukaryota</taxon>
        <taxon>Fungi</taxon>
        <taxon>Dikarya</taxon>
        <taxon>Ascomycota</taxon>
        <taxon>Pezizomycotina</taxon>
        <taxon>Eurotiomycetes</taxon>
        <taxon>Chaetothyriomycetidae</taxon>
        <taxon>Chaetothyriales</taxon>
        <taxon>Herpotrichiellaceae</taxon>
        <taxon>Phialophora</taxon>
    </lineage>
</organism>
<evidence type="ECO:0000256" key="3">
    <source>
        <dbReference type="ARBA" id="ARBA00023125"/>
    </source>
</evidence>
<dbReference type="Proteomes" id="UP000054266">
    <property type="component" value="Unassembled WGS sequence"/>
</dbReference>
<gene>
    <name evidence="7" type="ORF">PV04_04969</name>
</gene>
<dbReference type="GO" id="GO:0000981">
    <property type="term" value="F:DNA-binding transcription factor activity, RNA polymerase II-specific"/>
    <property type="evidence" value="ECO:0007669"/>
    <property type="project" value="InterPro"/>
</dbReference>
<feature type="domain" description="Zn(2)-C6 fungal-type" evidence="6">
    <location>
        <begin position="21"/>
        <end position="51"/>
    </location>
</feature>
<evidence type="ECO:0000313" key="7">
    <source>
        <dbReference type="EMBL" id="KIW69071.1"/>
    </source>
</evidence>
<protein>
    <recommendedName>
        <fullName evidence="6">Zn(2)-C6 fungal-type domain-containing protein</fullName>
    </recommendedName>
</protein>
<reference evidence="7 8" key="1">
    <citation type="submission" date="2015-01" db="EMBL/GenBank/DDBJ databases">
        <title>The Genome Sequence of Capronia semiimmersa CBS27337.</title>
        <authorList>
            <consortium name="The Broad Institute Genomics Platform"/>
            <person name="Cuomo C."/>
            <person name="de Hoog S."/>
            <person name="Gorbushina A."/>
            <person name="Stielow B."/>
            <person name="Teixiera M."/>
            <person name="Abouelleil A."/>
            <person name="Chapman S.B."/>
            <person name="Priest M."/>
            <person name="Young S.K."/>
            <person name="Wortman J."/>
            <person name="Nusbaum C."/>
            <person name="Birren B."/>
        </authorList>
    </citation>
    <scope>NUCLEOTIDE SEQUENCE [LARGE SCALE GENOMIC DNA]</scope>
    <source>
        <strain evidence="7 8">CBS 27337</strain>
    </source>
</reference>
<evidence type="ECO:0000259" key="6">
    <source>
        <dbReference type="PROSITE" id="PS50048"/>
    </source>
</evidence>
<dbReference type="GO" id="GO:0008270">
    <property type="term" value="F:zinc ion binding"/>
    <property type="evidence" value="ECO:0007669"/>
    <property type="project" value="InterPro"/>
</dbReference>
<keyword evidence="2" id="KW-0805">Transcription regulation</keyword>
<comment type="subcellular location">
    <subcellularLocation>
        <location evidence="1">Nucleus</location>
    </subcellularLocation>
</comment>
<evidence type="ECO:0000256" key="5">
    <source>
        <dbReference type="ARBA" id="ARBA00023242"/>
    </source>
</evidence>
<dbReference type="GO" id="GO:0003677">
    <property type="term" value="F:DNA binding"/>
    <property type="evidence" value="ECO:0007669"/>
    <property type="project" value="UniProtKB-KW"/>
</dbReference>
<dbReference type="STRING" id="5601.A0A0D2CVB4"/>
<dbReference type="InterPro" id="IPR001138">
    <property type="entry name" value="Zn2Cys6_DnaBD"/>
</dbReference>
<sequence>MSLSQLQRPTRPPPRLRVKTGCQTCLKRRKKCPENRPVCAPCERLHLVCVYRDSPSPAASEIVRARPQAGSTAVESPSGLLPLTASLSIRPEGLRTERDWNVFNYCATKYMSVITSPDAVSKYRDLSFIFAIGYDKPWVVHAALAPAALHASFSSLITKEDAVLYTQSALRGLRQSLLPSRPATLRRDPCLATSLFLGDFYLSPFNAGLTHHQAIAQILEAQFATSSRLDIKSLSILHLTLLDAALYHLSTRLILEKDINGISDAFPLATFSKYIEALEREARDVHGQRAILPILGRTPPALFVLIFHITRLSRQVPFPQAEHYGHAFQYLIELDRIEDTYTVVRTDEQAALEVNGTATSRNSELAAKLYFLAAQIFVAKLADPEGVTSTSSQVQALVTKGMALLELFDPTVPCGQFICWPLLILGCAACPTTGSQAASCVDELELHRTQMRRLIQERLVQIWNVSYSGYVQRTLGALGKVWKLPSIIARNPTAGPHLLKVEAEYDGLNALLSKTGLGAAFPLASNC</sequence>
<dbReference type="PROSITE" id="PS50048">
    <property type="entry name" value="ZN2_CY6_FUNGAL_2"/>
    <property type="match status" value="1"/>
</dbReference>
<keyword evidence="4" id="KW-0804">Transcription</keyword>
<dbReference type="CDD" id="cd00067">
    <property type="entry name" value="GAL4"/>
    <property type="match status" value="1"/>
</dbReference>
<accession>A0A0D2CVB4</accession>
<evidence type="ECO:0000256" key="4">
    <source>
        <dbReference type="ARBA" id="ARBA00023163"/>
    </source>
</evidence>
<dbReference type="AlphaFoldDB" id="A0A0D2CVB4"/>
<proteinExistence type="predicted"/>
<dbReference type="Gene3D" id="4.10.240.10">
    <property type="entry name" value="Zn(2)-C6 fungal-type DNA-binding domain"/>
    <property type="match status" value="1"/>
</dbReference>
<dbReference type="SMART" id="SM00066">
    <property type="entry name" value="GAL4"/>
    <property type="match status" value="1"/>
</dbReference>
<dbReference type="EMBL" id="KN846958">
    <property type="protein sequence ID" value="KIW69071.1"/>
    <property type="molecule type" value="Genomic_DNA"/>
</dbReference>
<dbReference type="HOGENOM" id="CLU_023417_0_0_1"/>
<evidence type="ECO:0000313" key="8">
    <source>
        <dbReference type="Proteomes" id="UP000054266"/>
    </source>
</evidence>
<dbReference type="SUPFAM" id="SSF57701">
    <property type="entry name" value="Zn2/Cys6 DNA-binding domain"/>
    <property type="match status" value="1"/>
</dbReference>
<evidence type="ECO:0000256" key="1">
    <source>
        <dbReference type="ARBA" id="ARBA00004123"/>
    </source>
</evidence>
<dbReference type="InterPro" id="IPR036864">
    <property type="entry name" value="Zn2-C6_fun-type_DNA-bd_sf"/>
</dbReference>
<evidence type="ECO:0000256" key="2">
    <source>
        <dbReference type="ARBA" id="ARBA00023015"/>
    </source>
</evidence>
<keyword evidence="8" id="KW-1185">Reference proteome</keyword>
<dbReference type="Pfam" id="PF00172">
    <property type="entry name" value="Zn_clus"/>
    <property type="match status" value="1"/>
</dbReference>
<dbReference type="PANTHER" id="PTHR37534:SF46">
    <property type="entry name" value="ZN(II)2CYS6 TRANSCRIPTION FACTOR (EUROFUNG)"/>
    <property type="match status" value="1"/>
</dbReference>
<dbReference type="Pfam" id="PF11951">
    <property type="entry name" value="Fungal_trans_2"/>
    <property type="match status" value="1"/>
</dbReference>
<name>A0A0D2CVB4_9EURO</name>
<dbReference type="GO" id="GO:0005634">
    <property type="term" value="C:nucleus"/>
    <property type="evidence" value="ECO:0007669"/>
    <property type="project" value="UniProtKB-SubCell"/>
</dbReference>
<keyword evidence="5" id="KW-0539">Nucleus</keyword>
<dbReference type="InterPro" id="IPR021858">
    <property type="entry name" value="Fun_TF"/>
</dbReference>
<dbReference type="PANTHER" id="PTHR37534">
    <property type="entry name" value="TRANSCRIPTIONAL ACTIVATOR PROTEIN UGA3"/>
    <property type="match status" value="1"/>
</dbReference>
<keyword evidence="3" id="KW-0238">DNA-binding</keyword>